<dbReference type="AlphaFoldDB" id="A0AAE1B3V9"/>
<dbReference type="EMBL" id="JAWDGP010000676">
    <property type="protein sequence ID" value="KAK3798441.1"/>
    <property type="molecule type" value="Genomic_DNA"/>
</dbReference>
<accession>A0AAE1B3V9</accession>
<keyword evidence="2" id="KW-1185">Reference proteome</keyword>
<reference evidence="1" key="1">
    <citation type="journal article" date="2023" name="G3 (Bethesda)">
        <title>A reference genome for the long-term kleptoplast-retaining sea slug Elysia crispata morphotype clarki.</title>
        <authorList>
            <person name="Eastman K.E."/>
            <person name="Pendleton A.L."/>
            <person name="Shaikh M.A."/>
            <person name="Suttiyut T."/>
            <person name="Ogas R."/>
            <person name="Tomko P."/>
            <person name="Gavelis G."/>
            <person name="Widhalm J.R."/>
            <person name="Wisecaver J.H."/>
        </authorList>
    </citation>
    <scope>NUCLEOTIDE SEQUENCE</scope>
    <source>
        <strain evidence="1">ECLA1</strain>
    </source>
</reference>
<protein>
    <submittedName>
        <fullName evidence="1">Uncharacterized protein</fullName>
    </submittedName>
</protein>
<comment type="caution">
    <text evidence="1">The sequence shown here is derived from an EMBL/GenBank/DDBJ whole genome shotgun (WGS) entry which is preliminary data.</text>
</comment>
<proteinExistence type="predicted"/>
<name>A0AAE1B3V9_9GAST</name>
<evidence type="ECO:0000313" key="2">
    <source>
        <dbReference type="Proteomes" id="UP001283361"/>
    </source>
</evidence>
<evidence type="ECO:0000313" key="1">
    <source>
        <dbReference type="EMBL" id="KAK3798441.1"/>
    </source>
</evidence>
<sequence length="78" mass="8402">MCWAVRYRLAVGVEPGFRCRDEAGVLPADDVDEPGVHVAWVRCGSWACSHLGVFVSSPGSMCTVPPTVMATVTFHSVH</sequence>
<dbReference type="Proteomes" id="UP001283361">
    <property type="component" value="Unassembled WGS sequence"/>
</dbReference>
<organism evidence="1 2">
    <name type="scientific">Elysia crispata</name>
    <name type="common">lettuce slug</name>
    <dbReference type="NCBI Taxonomy" id="231223"/>
    <lineage>
        <taxon>Eukaryota</taxon>
        <taxon>Metazoa</taxon>
        <taxon>Spiralia</taxon>
        <taxon>Lophotrochozoa</taxon>
        <taxon>Mollusca</taxon>
        <taxon>Gastropoda</taxon>
        <taxon>Heterobranchia</taxon>
        <taxon>Euthyneura</taxon>
        <taxon>Panpulmonata</taxon>
        <taxon>Sacoglossa</taxon>
        <taxon>Placobranchoidea</taxon>
        <taxon>Plakobranchidae</taxon>
        <taxon>Elysia</taxon>
    </lineage>
</organism>
<gene>
    <name evidence="1" type="ORF">RRG08_020254</name>
</gene>